<evidence type="ECO:0000256" key="1">
    <source>
        <dbReference type="ARBA" id="ARBA00006194"/>
    </source>
</evidence>
<dbReference type="NCBIfam" id="NF003698">
    <property type="entry name" value="PRK05309.1"/>
    <property type="match status" value="1"/>
</dbReference>
<comment type="caution">
    <text evidence="5">The sequence shown here is derived from an EMBL/GenBank/DDBJ whole genome shotgun (WGS) entry which is preliminary data.</text>
</comment>
<dbReference type="GO" id="GO:0003735">
    <property type="term" value="F:structural constituent of ribosome"/>
    <property type="evidence" value="ECO:0007669"/>
    <property type="project" value="InterPro"/>
</dbReference>
<keyword evidence="2 4" id="KW-0689">Ribosomal protein</keyword>
<dbReference type="GO" id="GO:0006412">
    <property type="term" value="P:translation"/>
    <property type="evidence" value="ECO:0007669"/>
    <property type="project" value="InterPro"/>
</dbReference>
<evidence type="ECO:0000256" key="2">
    <source>
        <dbReference type="ARBA" id="ARBA00022980"/>
    </source>
</evidence>
<dbReference type="Gene3D" id="3.30.420.80">
    <property type="entry name" value="Ribosomal protein S11"/>
    <property type="match status" value="1"/>
</dbReference>
<dbReference type="HAMAP" id="MF_01310">
    <property type="entry name" value="Ribosomal_uS11"/>
    <property type="match status" value="1"/>
</dbReference>
<keyword evidence="6" id="KW-1185">Reference proteome</keyword>
<reference evidence="5 6" key="1">
    <citation type="submission" date="2022-05" db="EMBL/GenBank/DDBJ databases">
        <authorList>
            <consortium name="Genoscope - CEA"/>
            <person name="William W."/>
        </authorList>
    </citation>
    <scope>NUCLEOTIDE SEQUENCE [LARGE SCALE GENOMIC DNA]</scope>
</reference>
<dbReference type="InterPro" id="IPR018102">
    <property type="entry name" value="Ribosomal_uS11_CS"/>
</dbReference>
<organism evidence="5 6">
    <name type="scientific">Pocillopora meandrina</name>
    <dbReference type="NCBI Taxonomy" id="46732"/>
    <lineage>
        <taxon>Eukaryota</taxon>
        <taxon>Metazoa</taxon>
        <taxon>Cnidaria</taxon>
        <taxon>Anthozoa</taxon>
        <taxon>Hexacorallia</taxon>
        <taxon>Scleractinia</taxon>
        <taxon>Astrocoeniina</taxon>
        <taxon>Pocilloporidae</taxon>
        <taxon>Pocillopora</taxon>
    </lineage>
</organism>
<gene>
    <name evidence="5" type="ORF">PMEA_00011060</name>
</gene>
<accession>A0AAU9VMT9</accession>
<name>A0AAU9VMT9_9CNID</name>
<evidence type="ECO:0008006" key="7">
    <source>
        <dbReference type="Google" id="ProtNLM"/>
    </source>
</evidence>
<dbReference type="SUPFAM" id="SSF53137">
    <property type="entry name" value="Translational machinery components"/>
    <property type="match status" value="1"/>
</dbReference>
<dbReference type="PROSITE" id="PS00054">
    <property type="entry name" value="RIBOSOMAL_S11"/>
    <property type="match status" value="1"/>
</dbReference>
<keyword evidence="3 4" id="KW-0687">Ribonucleoprotein</keyword>
<evidence type="ECO:0000313" key="5">
    <source>
        <dbReference type="EMBL" id="CAH3033313.1"/>
    </source>
</evidence>
<dbReference type="GO" id="GO:0005840">
    <property type="term" value="C:ribosome"/>
    <property type="evidence" value="ECO:0007669"/>
    <property type="project" value="UniProtKB-KW"/>
</dbReference>
<sequence>MELHVISLEGLFRSRFQVLSSRQFWFGEVQSFHPISWCVFQALFGNDRARILQSNNILPGRRSAGSYLDIKKHHRAYGSQILKFNHLPVIHIKATFNNTVITILDKNEKTLGWVSAGTEGFKNARGGSSTAARQAGIAAAQKAISLGVDKARIKIRGIGTGRQGAVNGIVFAGVDVVSVTDVTPVPHNGCRPRKARRV</sequence>
<dbReference type="EMBL" id="CALNXJ010000002">
    <property type="protein sequence ID" value="CAH3033313.1"/>
    <property type="molecule type" value="Genomic_DNA"/>
</dbReference>
<dbReference type="Proteomes" id="UP001159428">
    <property type="component" value="Unassembled WGS sequence"/>
</dbReference>
<dbReference type="GO" id="GO:1990904">
    <property type="term" value="C:ribonucleoprotein complex"/>
    <property type="evidence" value="ECO:0007669"/>
    <property type="project" value="UniProtKB-KW"/>
</dbReference>
<dbReference type="Pfam" id="PF00411">
    <property type="entry name" value="Ribosomal_S11"/>
    <property type="match status" value="1"/>
</dbReference>
<dbReference type="AlphaFoldDB" id="A0AAU9VMT9"/>
<proteinExistence type="inferred from homology"/>
<dbReference type="InterPro" id="IPR036967">
    <property type="entry name" value="Ribosomal_uS11_sf"/>
</dbReference>
<dbReference type="InterPro" id="IPR001971">
    <property type="entry name" value="Ribosomal_uS11"/>
</dbReference>
<evidence type="ECO:0000256" key="4">
    <source>
        <dbReference type="RuleBase" id="RU003629"/>
    </source>
</evidence>
<protein>
    <recommendedName>
        <fullName evidence="7">Ribosomal protein S11</fullName>
    </recommendedName>
</protein>
<dbReference type="PANTHER" id="PTHR11759">
    <property type="entry name" value="40S RIBOSOMAL PROTEIN S14/30S RIBOSOMAL PROTEIN S11"/>
    <property type="match status" value="1"/>
</dbReference>
<comment type="similarity">
    <text evidence="1 4">Belongs to the universal ribosomal protein uS11 family.</text>
</comment>
<evidence type="ECO:0000256" key="3">
    <source>
        <dbReference type="ARBA" id="ARBA00023274"/>
    </source>
</evidence>
<evidence type="ECO:0000313" key="6">
    <source>
        <dbReference type="Proteomes" id="UP001159428"/>
    </source>
</evidence>